<keyword evidence="3" id="KW-1185">Reference proteome</keyword>
<sequence>METNDELRDGTDKWITPTNKRSRTSPSRKNEQPSKQSKLSDYWLGVPMKNKFSDLEVTDTSERAPDMDAHQREREESMKQPRPPPIFIYNVEDVQPLMTLLNEMAPKNYTMRALANNQICDKSLTGQGYSATLLPNQV</sequence>
<feature type="compositionally biased region" description="Polar residues" evidence="1">
    <location>
        <begin position="16"/>
        <end position="39"/>
    </location>
</feature>
<dbReference type="EMBL" id="AJVK01006211">
    <property type="status" value="NOT_ANNOTATED_CDS"/>
    <property type="molecule type" value="Genomic_DNA"/>
</dbReference>
<dbReference type="Proteomes" id="UP000092462">
    <property type="component" value="Unassembled WGS sequence"/>
</dbReference>
<proteinExistence type="predicted"/>
<organism evidence="2 3">
    <name type="scientific">Phlebotomus papatasi</name>
    <name type="common">Sandfly</name>
    <dbReference type="NCBI Taxonomy" id="29031"/>
    <lineage>
        <taxon>Eukaryota</taxon>
        <taxon>Metazoa</taxon>
        <taxon>Ecdysozoa</taxon>
        <taxon>Arthropoda</taxon>
        <taxon>Hexapoda</taxon>
        <taxon>Insecta</taxon>
        <taxon>Pterygota</taxon>
        <taxon>Neoptera</taxon>
        <taxon>Endopterygota</taxon>
        <taxon>Diptera</taxon>
        <taxon>Nematocera</taxon>
        <taxon>Psychodoidea</taxon>
        <taxon>Psychodidae</taxon>
        <taxon>Phlebotomus</taxon>
        <taxon>Phlebotomus</taxon>
    </lineage>
</organism>
<dbReference type="AlphaFoldDB" id="A0A1B0DJ47"/>
<reference evidence="2" key="1">
    <citation type="submission" date="2022-08" db="UniProtKB">
        <authorList>
            <consortium name="EnsemblMetazoa"/>
        </authorList>
    </citation>
    <scope>IDENTIFICATION</scope>
    <source>
        <strain evidence="2">Israel</strain>
    </source>
</reference>
<evidence type="ECO:0000313" key="3">
    <source>
        <dbReference type="Proteomes" id="UP000092462"/>
    </source>
</evidence>
<protein>
    <submittedName>
        <fullName evidence="2">Uncharacterized protein</fullName>
    </submittedName>
</protein>
<dbReference type="VEuPathDB" id="VectorBase:PPAI008184"/>
<evidence type="ECO:0000256" key="1">
    <source>
        <dbReference type="SAM" id="MobiDB-lite"/>
    </source>
</evidence>
<evidence type="ECO:0000313" key="2">
    <source>
        <dbReference type="EnsemblMetazoa" id="PPAI008184-PA"/>
    </source>
</evidence>
<dbReference type="EnsemblMetazoa" id="PPAI008184-RA">
    <property type="protein sequence ID" value="PPAI008184-PA"/>
    <property type="gene ID" value="PPAI008184"/>
</dbReference>
<feature type="compositionally biased region" description="Basic and acidic residues" evidence="1">
    <location>
        <begin position="1"/>
        <end position="12"/>
    </location>
</feature>
<name>A0A1B0DJ47_PHLPP</name>
<feature type="compositionally biased region" description="Basic and acidic residues" evidence="1">
    <location>
        <begin position="60"/>
        <end position="79"/>
    </location>
</feature>
<accession>A0A1B0DJ47</accession>
<feature type="region of interest" description="Disordered" evidence="1">
    <location>
        <begin position="1"/>
        <end position="85"/>
    </location>
</feature>